<sequence>MSQRKHHLQRIHALQERYISSSNLLGKVTRLESKSPKTATDYKNIEKLNGKYKLLLKYEQDHSKLSEATSDFSSEAPKLLKHHSIYYDAELNPLGKAPFSGLPNFASYKVKQSTIPSNTDEPIPLPSTPKPRFYKLKQVQTTYVSKSYNE</sequence>
<gene>
    <name evidence="1" type="ORF">FOA43_003163</name>
</gene>
<evidence type="ECO:0000313" key="1">
    <source>
        <dbReference type="EMBL" id="QPG75801.1"/>
    </source>
</evidence>
<name>A0A875S247_EENNA</name>
<dbReference type="Pfam" id="PF12622">
    <property type="entry name" value="NpwBP"/>
    <property type="match status" value="1"/>
</dbReference>
<reference evidence="1" key="1">
    <citation type="submission" date="2020-10" db="EMBL/GenBank/DDBJ databases">
        <authorList>
            <person name="Roach M.J.R."/>
        </authorList>
    </citation>
    <scope>NUCLEOTIDE SEQUENCE</scope>
    <source>
        <strain evidence="1">CBS 1945</strain>
    </source>
</reference>
<dbReference type="RefSeq" id="XP_038779366.1">
    <property type="nucleotide sequence ID" value="XM_038923438.1"/>
</dbReference>
<evidence type="ECO:0000313" key="2">
    <source>
        <dbReference type="Proteomes" id="UP000662931"/>
    </source>
</evidence>
<dbReference type="EMBL" id="CP064814">
    <property type="protein sequence ID" value="QPG75801.1"/>
    <property type="molecule type" value="Genomic_DNA"/>
</dbReference>
<dbReference type="OrthoDB" id="3997718at2759"/>
<dbReference type="GeneID" id="62196564"/>
<keyword evidence="2" id="KW-1185">Reference proteome</keyword>
<accession>A0A875S247</accession>
<dbReference type="Proteomes" id="UP000662931">
    <property type="component" value="Chromosome 3"/>
</dbReference>
<dbReference type="KEGG" id="bnn:FOA43_003163"/>
<protein>
    <submittedName>
        <fullName evidence="1">Uncharacterized protein</fullName>
    </submittedName>
</protein>
<organism evidence="1 2">
    <name type="scientific">Eeniella nana</name>
    <name type="common">Yeast</name>
    <name type="synonym">Brettanomyces nanus</name>
    <dbReference type="NCBI Taxonomy" id="13502"/>
    <lineage>
        <taxon>Eukaryota</taxon>
        <taxon>Fungi</taxon>
        <taxon>Dikarya</taxon>
        <taxon>Ascomycota</taxon>
        <taxon>Saccharomycotina</taxon>
        <taxon>Pichiomycetes</taxon>
        <taxon>Pichiales</taxon>
        <taxon>Pichiaceae</taxon>
        <taxon>Brettanomyces</taxon>
    </lineage>
</organism>
<proteinExistence type="predicted"/>
<dbReference type="AlphaFoldDB" id="A0A875S247"/>